<keyword evidence="1" id="KW-0479">Metal-binding</keyword>
<reference evidence="4" key="1">
    <citation type="journal article" date="2015" name="Nat. Genet.">
        <title>The genome and transcriptome of the zoonotic hookworm Ancylostoma ceylanicum identify infection-specific gene families.</title>
        <authorList>
            <person name="Schwarz E.M."/>
            <person name="Hu Y."/>
            <person name="Antoshechkin I."/>
            <person name="Miller M.M."/>
            <person name="Sternberg P.W."/>
            <person name="Aroian R.V."/>
        </authorList>
    </citation>
    <scope>NUCLEOTIDE SEQUENCE</scope>
    <source>
        <strain evidence="4">HY135</strain>
    </source>
</reference>
<dbReference type="OrthoDB" id="5869175at2759"/>
<comment type="caution">
    <text evidence="3">The sequence shown here is derived from an EMBL/GenBank/DDBJ whole genome shotgun (WGS) entry which is preliminary data.</text>
</comment>
<dbReference type="EMBL" id="JARK01001404">
    <property type="protein sequence ID" value="EYC08061.1"/>
    <property type="molecule type" value="Genomic_DNA"/>
</dbReference>
<dbReference type="GO" id="GO:0008270">
    <property type="term" value="F:zinc ion binding"/>
    <property type="evidence" value="ECO:0007669"/>
    <property type="project" value="UniProtKB-KW"/>
</dbReference>
<evidence type="ECO:0000313" key="4">
    <source>
        <dbReference type="Proteomes" id="UP000024635"/>
    </source>
</evidence>
<dbReference type="PROSITE" id="PS00028">
    <property type="entry name" value="ZINC_FINGER_C2H2_1"/>
    <property type="match status" value="1"/>
</dbReference>
<dbReference type="STRING" id="53326.A0A016TZ73"/>
<dbReference type="Proteomes" id="UP000024635">
    <property type="component" value="Unassembled WGS sequence"/>
</dbReference>
<dbReference type="SMART" id="SM00355">
    <property type="entry name" value="ZnF_C2H2"/>
    <property type="match status" value="2"/>
</dbReference>
<evidence type="ECO:0000313" key="3">
    <source>
        <dbReference type="EMBL" id="EYC08061.1"/>
    </source>
</evidence>
<name>A0A016TZ73_9BILA</name>
<dbReference type="PROSITE" id="PS50157">
    <property type="entry name" value="ZINC_FINGER_C2H2_2"/>
    <property type="match status" value="1"/>
</dbReference>
<organism evidence="3 4">
    <name type="scientific">Ancylostoma ceylanicum</name>
    <dbReference type="NCBI Taxonomy" id="53326"/>
    <lineage>
        <taxon>Eukaryota</taxon>
        <taxon>Metazoa</taxon>
        <taxon>Ecdysozoa</taxon>
        <taxon>Nematoda</taxon>
        <taxon>Chromadorea</taxon>
        <taxon>Rhabditida</taxon>
        <taxon>Rhabditina</taxon>
        <taxon>Rhabditomorpha</taxon>
        <taxon>Strongyloidea</taxon>
        <taxon>Ancylostomatidae</taxon>
        <taxon>Ancylostomatinae</taxon>
        <taxon>Ancylostoma</taxon>
    </lineage>
</organism>
<proteinExistence type="predicted"/>
<feature type="domain" description="C2H2-type" evidence="2">
    <location>
        <begin position="146"/>
        <end position="173"/>
    </location>
</feature>
<dbReference type="InterPro" id="IPR013087">
    <property type="entry name" value="Znf_C2H2_type"/>
</dbReference>
<gene>
    <name evidence="3" type="primary">Acey_s0068.g276</name>
    <name evidence="3" type="ORF">Y032_0068g276</name>
</gene>
<evidence type="ECO:0000259" key="2">
    <source>
        <dbReference type="PROSITE" id="PS50157"/>
    </source>
</evidence>
<protein>
    <recommendedName>
        <fullName evidence="2">C2H2-type domain-containing protein</fullName>
    </recommendedName>
</protein>
<accession>A0A016TZ73</accession>
<keyword evidence="1" id="KW-0863">Zinc-finger</keyword>
<dbReference type="AlphaFoldDB" id="A0A016TZ73"/>
<evidence type="ECO:0000256" key="1">
    <source>
        <dbReference type="PROSITE-ProRule" id="PRU00042"/>
    </source>
</evidence>
<keyword evidence="1" id="KW-0862">Zinc</keyword>
<sequence>MLFPNIRFIRPKERCGVEDCRFADKVHAHCTMKRCHFSSNDELIIANHVAVFHAGLPIPTQLEFFHIDSDCSTSTRKSDSSPSSPTGPECPYSGKKSHYHCLACNKYFINISEHPPHQCQALPRYDANKMVCSRPFCKLKKKQLHFHCSVCDQGFSDRSKFRLHATKHKSSISTIGNITLNPAYIQSTKPWSSGKNNGEILPTSKLAIILTDATDKWPATRTSALVDDEDDCLPLDLSVKKPPEYPQKVLGTPESHPEGLAATELPFTLRRITFSL</sequence>
<keyword evidence="4" id="KW-1185">Reference proteome</keyword>